<dbReference type="InterPro" id="IPR013767">
    <property type="entry name" value="PAS_fold"/>
</dbReference>
<dbReference type="NCBIfam" id="TIGR00254">
    <property type="entry name" value="GGDEF"/>
    <property type="match status" value="1"/>
</dbReference>
<dbReference type="EMBL" id="BMCG01000003">
    <property type="protein sequence ID" value="GGC09232.1"/>
    <property type="molecule type" value="Genomic_DNA"/>
</dbReference>
<dbReference type="InterPro" id="IPR000014">
    <property type="entry name" value="PAS"/>
</dbReference>
<dbReference type="SUPFAM" id="SSF55073">
    <property type="entry name" value="Nucleotide cyclase"/>
    <property type="match status" value="1"/>
</dbReference>
<dbReference type="Pfam" id="PF00990">
    <property type="entry name" value="GGDEF"/>
    <property type="match status" value="1"/>
</dbReference>
<dbReference type="InterPro" id="IPR029016">
    <property type="entry name" value="GAF-like_dom_sf"/>
</dbReference>
<dbReference type="CDD" id="cd00130">
    <property type="entry name" value="PAS"/>
    <property type="match status" value="1"/>
</dbReference>
<dbReference type="InterPro" id="IPR000160">
    <property type="entry name" value="GGDEF_dom"/>
</dbReference>
<sequence>MENKFTIPASGFLDLLPDAICVVDIDGRFVYVSTAFERIFGYAPNEVIGKPMIDLVHPDDRAETLAIADDIMAGNARINVENRYLRKDGEVVHIMWSARWSVDEQVRIAVARDITARKKAETLRSALYAISEAAHVASGLPDLFERMHGVIGTLLPAENVSIALHDTERQTLDFAYHIDQYGQPAELLRTSAERLYADIVSSRQPLLACTEENAPLPPELQAVGNRLSLCWLAAPLTTQSGVIGALFLRSYADGVHYTEHDKELVRFVSTQIATAVERKQLFARLQHASQYDPLTDLPNRGLLFDRLRTALARARRQQEMMAVLYLDLDRFKEVNDTYGHTAGDQLLKEVAQRLQQCVRESDTVARVGGDEFVILIESMQQAEYAAVIADKIHAAFHQPVQLESHRLHIVPSIGVAHYPQHGENEQSLLDHADAAMYEQKQTRKQAAPTPHR</sequence>
<evidence type="ECO:0000259" key="2">
    <source>
        <dbReference type="PROSITE" id="PS50887"/>
    </source>
</evidence>
<dbReference type="Pfam" id="PF01590">
    <property type="entry name" value="GAF"/>
    <property type="match status" value="1"/>
</dbReference>
<dbReference type="NCBIfam" id="TIGR00229">
    <property type="entry name" value="sensory_box"/>
    <property type="match status" value="1"/>
</dbReference>
<comment type="caution">
    <text evidence="3">The sequence shown here is derived from an EMBL/GenBank/DDBJ whole genome shotgun (WGS) entry which is preliminary data.</text>
</comment>
<dbReference type="PROSITE" id="PS50112">
    <property type="entry name" value="PAS"/>
    <property type="match status" value="1"/>
</dbReference>
<reference evidence="3" key="1">
    <citation type="journal article" date="2014" name="Int. J. Syst. Evol. Microbiol.">
        <title>Complete genome sequence of Corynebacterium casei LMG S-19264T (=DSM 44701T), isolated from a smear-ripened cheese.</title>
        <authorList>
            <consortium name="US DOE Joint Genome Institute (JGI-PGF)"/>
            <person name="Walter F."/>
            <person name="Albersmeier A."/>
            <person name="Kalinowski J."/>
            <person name="Ruckert C."/>
        </authorList>
    </citation>
    <scope>NUCLEOTIDE SEQUENCE</scope>
    <source>
        <strain evidence="3">CCM 7086</strain>
    </source>
</reference>
<evidence type="ECO:0000259" key="1">
    <source>
        <dbReference type="PROSITE" id="PS50112"/>
    </source>
</evidence>
<dbReference type="Proteomes" id="UP000620266">
    <property type="component" value="Unassembled WGS sequence"/>
</dbReference>
<dbReference type="Gene3D" id="3.30.450.20">
    <property type="entry name" value="PAS domain"/>
    <property type="match status" value="1"/>
</dbReference>
<protein>
    <submittedName>
        <fullName evidence="3">Diguanylate cyclase</fullName>
    </submittedName>
</protein>
<feature type="domain" description="PAS" evidence="1">
    <location>
        <begin position="13"/>
        <end position="75"/>
    </location>
</feature>
<proteinExistence type="predicted"/>
<organism evidence="3 4">
    <name type="scientific">Oxalicibacterium flavum</name>
    <dbReference type="NCBI Taxonomy" id="179467"/>
    <lineage>
        <taxon>Bacteria</taxon>
        <taxon>Pseudomonadati</taxon>
        <taxon>Pseudomonadota</taxon>
        <taxon>Betaproteobacteria</taxon>
        <taxon>Burkholderiales</taxon>
        <taxon>Oxalobacteraceae</taxon>
        <taxon>Oxalicibacterium</taxon>
    </lineage>
</organism>
<dbReference type="PANTHER" id="PTHR46663:SF3">
    <property type="entry name" value="SLL0267 PROTEIN"/>
    <property type="match status" value="1"/>
</dbReference>
<dbReference type="RefSeq" id="WP_188395877.1">
    <property type="nucleotide sequence ID" value="NZ_BMCG01000003.1"/>
</dbReference>
<dbReference type="SMART" id="SM00091">
    <property type="entry name" value="PAS"/>
    <property type="match status" value="1"/>
</dbReference>
<dbReference type="InterPro" id="IPR035965">
    <property type="entry name" value="PAS-like_dom_sf"/>
</dbReference>
<reference evidence="3" key="2">
    <citation type="submission" date="2020-09" db="EMBL/GenBank/DDBJ databases">
        <authorList>
            <person name="Sun Q."/>
            <person name="Sedlacek I."/>
        </authorList>
    </citation>
    <scope>NUCLEOTIDE SEQUENCE</scope>
    <source>
        <strain evidence="3">CCM 7086</strain>
    </source>
</reference>
<dbReference type="SMART" id="SM00065">
    <property type="entry name" value="GAF"/>
    <property type="match status" value="1"/>
</dbReference>
<dbReference type="Gene3D" id="3.30.70.270">
    <property type="match status" value="1"/>
</dbReference>
<dbReference type="PANTHER" id="PTHR46663">
    <property type="entry name" value="DIGUANYLATE CYCLASE DGCT-RELATED"/>
    <property type="match status" value="1"/>
</dbReference>
<accession>A0A8J2UL97</accession>
<evidence type="ECO:0000313" key="4">
    <source>
        <dbReference type="Proteomes" id="UP000620266"/>
    </source>
</evidence>
<gene>
    <name evidence="3" type="ORF">GCM10007205_17970</name>
</gene>
<dbReference type="CDD" id="cd01949">
    <property type="entry name" value="GGDEF"/>
    <property type="match status" value="1"/>
</dbReference>
<dbReference type="AlphaFoldDB" id="A0A8J2UL97"/>
<name>A0A8J2UL97_9BURK</name>
<feature type="domain" description="GGDEF" evidence="2">
    <location>
        <begin position="319"/>
        <end position="452"/>
    </location>
</feature>
<dbReference type="SMART" id="SM00267">
    <property type="entry name" value="GGDEF"/>
    <property type="match status" value="1"/>
</dbReference>
<dbReference type="InterPro" id="IPR029787">
    <property type="entry name" value="Nucleotide_cyclase"/>
</dbReference>
<evidence type="ECO:0000313" key="3">
    <source>
        <dbReference type="EMBL" id="GGC09232.1"/>
    </source>
</evidence>
<dbReference type="Pfam" id="PF00989">
    <property type="entry name" value="PAS"/>
    <property type="match status" value="1"/>
</dbReference>
<dbReference type="InterPro" id="IPR003018">
    <property type="entry name" value="GAF"/>
</dbReference>
<dbReference type="InterPro" id="IPR052163">
    <property type="entry name" value="DGC-Regulatory_Protein"/>
</dbReference>
<dbReference type="GO" id="GO:0006355">
    <property type="term" value="P:regulation of DNA-templated transcription"/>
    <property type="evidence" value="ECO:0007669"/>
    <property type="project" value="InterPro"/>
</dbReference>
<keyword evidence="4" id="KW-1185">Reference proteome</keyword>
<dbReference type="InterPro" id="IPR043128">
    <property type="entry name" value="Rev_trsase/Diguanyl_cyclase"/>
</dbReference>
<dbReference type="SUPFAM" id="SSF55781">
    <property type="entry name" value="GAF domain-like"/>
    <property type="match status" value="1"/>
</dbReference>
<dbReference type="FunFam" id="3.30.70.270:FF:000001">
    <property type="entry name" value="Diguanylate cyclase domain protein"/>
    <property type="match status" value="1"/>
</dbReference>
<dbReference type="PROSITE" id="PS50887">
    <property type="entry name" value="GGDEF"/>
    <property type="match status" value="1"/>
</dbReference>
<dbReference type="GO" id="GO:0003824">
    <property type="term" value="F:catalytic activity"/>
    <property type="evidence" value="ECO:0007669"/>
    <property type="project" value="UniProtKB-ARBA"/>
</dbReference>
<dbReference type="SUPFAM" id="SSF55785">
    <property type="entry name" value="PYP-like sensor domain (PAS domain)"/>
    <property type="match status" value="1"/>
</dbReference>
<dbReference type="Gene3D" id="3.30.450.40">
    <property type="match status" value="1"/>
</dbReference>